<reference evidence="1 2" key="1">
    <citation type="submission" date="2018-02" db="EMBL/GenBank/DDBJ databases">
        <title>Draft genome of wild Prunus yedoensis var. nudiflora.</title>
        <authorList>
            <person name="Baek S."/>
            <person name="Kim J.-H."/>
            <person name="Choi K."/>
            <person name="Kim G.-B."/>
            <person name="Cho A."/>
            <person name="Jang H."/>
            <person name="Shin C.-H."/>
            <person name="Yu H.-J."/>
            <person name="Mun J.-H."/>
        </authorList>
    </citation>
    <scope>NUCLEOTIDE SEQUENCE [LARGE SCALE GENOMIC DNA]</scope>
    <source>
        <strain evidence="2">cv. Jeju island</strain>
        <tissue evidence="1">Leaf</tissue>
    </source>
</reference>
<name>A0A314V0D6_PRUYE</name>
<gene>
    <name evidence="1" type="ORF">Pyn_21107</name>
</gene>
<comment type="caution">
    <text evidence="1">The sequence shown here is derived from an EMBL/GenBank/DDBJ whole genome shotgun (WGS) entry which is preliminary data.</text>
</comment>
<keyword evidence="2" id="KW-1185">Reference proteome</keyword>
<organism evidence="1 2">
    <name type="scientific">Prunus yedoensis var. nudiflora</name>
    <dbReference type="NCBI Taxonomy" id="2094558"/>
    <lineage>
        <taxon>Eukaryota</taxon>
        <taxon>Viridiplantae</taxon>
        <taxon>Streptophyta</taxon>
        <taxon>Embryophyta</taxon>
        <taxon>Tracheophyta</taxon>
        <taxon>Spermatophyta</taxon>
        <taxon>Magnoliopsida</taxon>
        <taxon>eudicotyledons</taxon>
        <taxon>Gunneridae</taxon>
        <taxon>Pentapetalae</taxon>
        <taxon>rosids</taxon>
        <taxon>fabids</taxon>
        <taxon>Rosales</taxon>
        <taxon>Rosaceae</taxon>
        <taxon>Amygdaloideae</taxon>
        <taxon>Amygdaleae</taxon>
        <taxon>Prunus</taxon>
    </lineage>
</organism>
<dbReference type="STRING" id="2094558.A0A314V0D6"/>
<accession>A0A314V0D6</accession>
<evidence type="ECO:0000313" key="2">
    <source>
        <dbReference type="Proteomes" id="UP000250321"/>
    </source>
</evidence>
<dbReference type="Proteomes" id="UP000250321">
    <property type="component" value="Unassembled WGS sequence"/>
</dbReference>
<proteinExistence type="predicted"/>
<evidence type="ECO:0000313" key="1">
    <source>
        <dbReference type="EMBL" id="PQM42606.1"/>
    </source>
</evidence>
<dbReference type="EMBL" id="PJQY01002798">
    <property type="protein sequence ID" value="PQM42606.1"/>
    <property type="molecule type" value="Genomic_DNA"/>
</dbReference>
<sequence>MSMTCHSLEGRAVLDLVACGCSSNALLDRSSVRNYTKASSKGICRGYGARQLVCGRRDRIRCGVSSMKTAETPVPKKTAETLLNSVSGVSQGFPQVLDLNKESRRPVSLTNLFEVVADDLLTLNQNLQSIVGAEILS</sequence>
<protein>
    <submittedName>
        <fullName evidence="1">Putative solanesyl-diphosphate synthase 3 chloroplastic</fullName>
    </submittedName>
</protein>
<dbReference type="AlphaFoldDB" id="A0A314V0D6"/>
<dbReference type="OrthoDB" id="9927103at2759"/>